<organism evidence="2 3">
    <name type="scientific">Polyplax serrata</name>
    <name type="common">Common mouse louse</name>
    <dbReference type="NCBI Taxonomy" id="468196"/>
    <lineage>
        <taxon>Eukaryota</taxon>
        <taxon>Metazoa</taxon>
        <taxon>Ecdysozoa</taxon>
        <taxon>Arthropoda</taxon>
        <taxon>Hexapoda</taxon>
        <taxon>Insecta</taxon>
        <taxon>Pterygota</taxon>
        <taxon>Neoptera</taxon>
        <taxon>Paraneoptera</taxon>
        <taxon>Psocodea</taxon>
        <taxon>Troctomorpha</taxon>
        <taxon>Phthiraptera</taxon>
        <taxon>Anoplura</taxon>
        <taxon>Polyplacidae</taxon>
        <taxon>Polyplax</taxon>
    </lineage>
</organism>
<evidence type="ECO:0000313" key="3">
    <source>
        <dbReference type="Proteomes" id="UP001359485"/>
    </source>
</evidence>
<keyword evidence="3" id="KW-1185">Reference proteome</keyword>
<evidence type="ECO:0000256" key="1">
    <source>
        <dbReference type="SAM" id="MobiDB-lite"/>
    </source>
</evidence>
<comment type="caution">
    <text evidence="2">The sequence shown here is derived from an EMBL/GenBank/DDBJ whole genome shotgun (WGS) entry which is preliminary data.</text>
</comment>
<protein>
    <submittedName>
        <fullName evidence="2">Uncharacterized protein</fullName>
    </submittedName>
</protein>
<name>A0ABR1B891_POLSC</name>
<sequence length="157" mass="18537">MPTINNNLSFDEEPRKQKMCRYERKYETPKIYYFRLRTGDQQQQQQQQREERNKNQRTQERFPRAKSQSYQTELRIFMSEGKPPLSWHTEIENYKIATNTCRACGFRAAENDALLQLPFTLTAENSLDSGLCTYYGQALMPEGILTDNRHSVQVTLV</sequence>
<reference evidence="2 3" key="1">
    <citation type="submission" date="2023-09" db="EMBL/GenBank/DDBJ databases">
        <title>Genomes of two closely related lineages of the louse Polyplax serrata with different host specificities.</title>
        <authorList>
            <person name="Martinu J."/>
            <person name="Tarabai H."/>
            <person name="Stefka J."/>
            <person name="Hypsa V."/>
        </authorList>
    </citation>
    <scope>NUCLEOTIDE SEQUENCE [LARGE SCALE GENOMIC DNA]</scope>
    <source>
        <strain evidence="2">98ZLc_SE</strain>
    </source>
</reference>
<gene>
    <name evidence="2" type="ORF">RUM44_000645</name>
</gene>
<proteinExistence type="predicted"/>
<feature type="region of interest" description="Disordered" evidence="1">
    <location>
        <begin position="38"/>
        <end position="67"/>
    </location>
</feature>
<feature type="compositionally biased region" description="Basic and acidic residues" evidence="1">
    <location>
        <begin position="48"/>
        <end position="63"/>
    </location>
</feature>
<dbReference type="EMBL" id="JAWJWF010000003">
    <property type="protein sequence ID" value="KAK6635394.1"/>
    <property type="molecule type" value="Genomic_DNA"/>
</dbReference>
<accession>A0ABR1B891</accession>
<dbReference type="Proteomes" id="UP001359485">
    <property type="component" value="Unassembled WGS sequence"/>
</dbReference>
<evidence type="ECO:0000313" key="2">
    <source>
        <dbReference type="EMBL" id="KAK6635394.1"/>
    </source>
</evidence>